<gene>
    <name evidence="1" type="ORF">WN71_013125</name>
</gene>
<reference evidence="1" key="1">
    <citation type="submission" date="2016-10" db="EMBL/GenBank/DDBJ databases">
        <title>Genome sequence of Streptomyces mangrovisoli MUSC 149.</title>
        <authorList>
            <person name="Lee L.-H."/>
            <person name="Ser H.-L."/>
        </authorList>
    </citation>
    <scope>NUCLEOTIDE SEQUENCE [LARGE SCALE GENOMIC DNA]</scope>
    <source>
        <strain evidence="1">MUSC 149</strain>
    </source>
</reference>
<sequence length="124" mass="13792">MSRQNPQPSAYCEVLVDDEAQLMMRFAWHSDQVSPLHIARSVNSVSLLESPTLLDADYETAVGDNGAISTAPCKTKGGNYFTLTLQLPQVPPGTRSYRHDIERFMRAYFPATLKTLGCRDAGQR</sequence>
<name>A0A1J4NYX0_9ACTN</name>
<accession>A0A1J4NYX0</accession>
<evidence type="ECO:0000313" key="2">
    <source>
        <dbReference type="Proteomes" id="UP000034196"/>
    </source>
</evidence>
<dbReference type="AlphaFoldDB" id="A0A1J4NYX0"/>
<dbReference type="EMBL" id="LAVA02000026">
    <property type="protein sequence ID" value="OIJ67520.1"/>
    <property type="molecule type" value="Genomic_DNA"/>
</dbReference>
<evidence type="ECO:0000313" key="1">
    <source>
        <dbReference type="EMBL" id="OIJ67520.1"/>
    </source>
</evidence>
<proteinExistence type="predicted"/>
<protein>
    <submittedName>
        <fullName evidence="1">Uncharacterized protein</fullName>
    </submittedName>
</protein>
<organism evidence="1 2">
    <name type="scientific">Streptomyces mangrovisoli</name>
    <dbReference type="NCBI Taxonomy" id="1428628"/>
    <lineage>
        <taxon>Bacteria</taxon>
        <taxon>Bacillati</taxon>
        <taxon>Actinomycetota</taxon>
        <taxon>Actinomycetes</taxon>
        <taxon>Kitasatosporales</taxon>
        <taxon>Streptomycetaceae</taxon>
        <taxon>Streptomyces</taxon>
    </lineage>
</organism>
<keyword evidence="2" id="KW-1185">Reference proteome</keyword>
<comment type="caution">
    <text evidence="1">The sequence shown here is derived from an EMBL/GenBank/DDBJ whole genome shotgun (WGS) entry which is preliminary data.</text>
</comment>
<dbReference type="Proteomes" id="UP000034196">
    <property type="component" value="Unassembled WGS sequence"/>
</dbReference>
<dbReference type="STRING" id="1428628.WN71_013125"/>